<dbReference type="PANTHER" id="PTHR35332:SF2">
    <property type="entry name" value="REGULATION OF ENOLASE PROTEIN 1"/>
    <property type="match status" value="1"/>
</dbReference>
<dbReference type="InterPro" id="IPR009784">
    <property type="entry name" value="DUF1349"/>
</dbReference>
<dbReference type="InterPro" id="IPR013320">
    <property type="entry name" value="ConA-like_dom_sf"/>
</dbReference>
<dbReference type="Gene3D" id="2.60.120.200">
    <property type="match status" value="1"/>
</dbReference>
<evidence type="ECO:0000313" key="2">
    <source>
        <dbReference type="Proteomes" id="UP001596956"/>
    </source>
</evidence>
<dbReference type="Pfam" id="PF07081">
    <property type="entry name" value="DUF1349"/>
    <property type="match status" value="1"/>
</dbReference>
<organism evidence="1 2">
    <name type="scientific">Streptomonospora algeriensis</name>
    <dbReference type="NCBI Taxonomy" id="995084"/>
    <lineage>
        <taxon>Bacteria</taxon>
        <taxon>Bacillati</taxon>
        <taxon>Actinomycetota</taxon>
        <taxon>Actinomycetes</taxon>
        <taxon>Streptosporangiales</taxon>
        <taxon>Nocardiopsidaceae</taxon>
        <taxon>Streptomonospora</taxon>
    </lineage>
</organism>
<keyword evidence="2" id="KW-1185">Reference proteome</keyword>
<protein>
    <submittedName>
        <fullName evidence="1">DUF1349 domain-containing protein</fullName>
    </submittedName>
</protein>
<dbReference type="SUPFAM" id="SSF49899">
    <property type="entry name" value="Concanavalin A-like lectins/glucanases"/>
    <property type="match status" value="1"/>
</dbReference>
<proteinExistence type="predicted"/>
<dbReference type="EMBL" id="JBHTHR010000042">
    <property type="protein sequence ID" value="MFD0800332.1"/>
    <property type="molecule type" value="Genomic_DNA"/>
</dbReference>
<dbReference type="PANTHER" id="PTHR35332">
    <property type="entry name" value="REGULATION OF ENOLASE PROTEIN 1"/>
    <property type="match status" value="1"/>
</dbReference>
<accession>A0ABW3BAG2</accession>
<name>A0ABW3BAG2_9ACTN</name>
<gene>
    <name evidence="1" type="ORF">ACFQZU_03235</name>
</gene>
<reference evidence="2" key="1">
    <citation type="journal article" date="2019" name="Int. J. Syst. Evol. Microbiol.">
        <title>The Global Catalogue of Microorganisms (GCM) 10K type strain sequencing project: providing services to taxonomists for standard genome sequencing and annotation.</title>
        <authorList>
            <consortium name="The Broad Institute Genomics Platform"/>
            <consortium name="The Broad Institute Genome Sequencing Center for Infectious Disease"/>
            <person name="Wu L."/>
            <person name="Ma J."/>
        </authorList>
    </citation>
    <scope>NUCLEOTIDE SEQUENCE [LARGE SCALE GENOMIC DNA]</scope>
    <source>
        <strain evidence="2">CCUG 63369</strain>
    </source>
</reference>
<dbReference type="Proteomes" id="UP001596956">
    <property type="component" value="Unassembled WGS sequence"/>
</dbReference>
<comment type="caution">
    <text evidence="1">The sequence shown here is derived from an EMBL/GenBank/DDBJ whole genome shotgun (WGS) entry which is preliminary data.</text>
</comment>
<sequence length="201" mass="21436">MADPVSIPALPVPLRRLNAPDSHRVEGYDRLVLSTAGGTDLFTDPADGARRDNAPALVGALDGDFRVSALVRVGLSAAFDAAVLLLYASPDAWAKLCLESSAQGRPTIVSVVNRGVSDDCNSFAVDPQAEDVRLRISRSGSAYAFHVRVGDAPWELIRYFALRDTAEVGFLAQSPTGEGTTARFEEIAYSAERLADVRDGS</sequence>
<evidence type="ECO:0000313" key="1">
    <source>
        <dbReference type="EMBL" id="MFD0800332.1"/>
    </source>
</evidence>